<feature type="transmembrane region" description="Helical" evidence="6">
    <location>
        <begin position="40"/>
        <end position="59"/>
    </location>
</feature>
<dbReference type="STRING" id="64702.SAMN05443377_11751"/>
<evidence type="ECO:0000313" key="8">
    <source>
        <dbReference type="Proteomes" id="UP000198815"/>
    </source>
</evidence>
<gene>
    <name evidence="7" type="ORF">SAMN05443377_11751</name>
</gene>
<feature type="transmembrane region" description="Helical" evidence="6">
    <location>
        <begin position="196"/>
        <end position="214"/>
    </location>
</feature>
<dbReference type="PANTHER" id="PTHR30086:SF20">
    <property type="entry name" value="ARGININE EXPORTER PROTEIN ARGO-RELATED"/>
    <property type="match status" value="1"/>
</dbReference>
<sequence>MDLTAWTGLLVTWTLSMISPGPDFLAVLRSGAIFGRRDARWVALGVSSGVTCWLVLTLAGLDAMLRVHPGIYAVMRYLGAGFLVVYGVSVLWSMHRDQGESATPGTGAWGPAPRAGASRSVWSAYRLGLLTNLSNPKALVFFGALFVTVFPAGASAWTKLLAAGVLVAITVCWFTLCATAAGSSSVVTGYRRARRWIDTVLGVVFVLLGLALVWL</sequence>
<dbReference type="RefSeq" id="WP_177170151.1">
    <property type="nucleotide sequence ID" value="NZ_FOGZ01000017.1"/>
</dbReference>
<keyword evidence="4 6" id="KW-1133">Transmembrane helix</keyword>
<dbReference type="EMBL" id="FOGZ01000017">
    <property type="protein sequence ID" value="SER90517.1"/>
    <property type="molecule type" value="Genomic_DNA"/>
</dbReference>
<evidence type="ECO:0000256" key="1">
    <source>
        <dbReference type="ARBA" id="ARBA00004651"/>
    </source>
</evidence>
<dbReference type="Proteomes" id="UP000198815">
    <property type="component" value="Unassembled WGS sequence"/>
</dbReference>
<dbReference type="PANTHER" id="PTHR30086">
    <property type="entry name" value="ARGININE EXPORTER PROTEIN ARGO"/>
    <property type="match status" value="1"/>
</dbReference>
<feature type="transmembrane region" description="Helical" evidence="6">
    <location>
        <begin position="71"/>
        <end position="92"/>
    </location>
</feature>
<dbReference type="Pfam" id="PF01810">
    <property type="entry name" value="LysE"/>
    <property type="match status" value="1"/>
</dbReference>
<organism evidence="7 8">
    <name type="scientific">Propionibacterium cyclohexanicum</name>
    <dbReference type="NCBI Taxonomy" id="64702"/>
    <lineage>
        <taxon>Bacteria</taxon>
        <taxon>Bacillati</taxon>
        <taxon>Actinomycetota</taxon>
        <taxon>Actinomycetes</taxon>
        <taxon>Propionibacteriales</taxon>
        <taxon>Propionibacteriaceae</taxon>
        <taxon>Propionibacterium</taxon>
    </lineage>
</organism>
<feature type="transmembrane region" description="Helical" evidence="6">
    <location>
        <begin position="138"/>
        <end position="157"/>
    </location>
</feature>
<name>A0A1H9T0B8_9ACTN</name>
<proteinExistence type="predicted"/>
<evidence type="ECO:0000256" key="6">
    <source>
        <dbReference type="SAM" id="Phobius"/>
    </source>
</evidence>
<dbReference type="AlphaFoldDB" id="A0A1H9T0B8"/>
<keyword evidence="5 6" id="KW-0472">Membrane</keyword>
<protein>
    <submittedName>
        <fullName evidence="7">Threonine efflux protein</fullName>
    </submittedName>
</protein>
<keyword evidence="8" id="KW-1185">Reference proteome</keyword>
<feature type="transmembrane region" description="Helical" evidence="6">
    <location>
        <begin position="163"/>
        <end position="184"/>
    </location>
</feature>
<feature type="transmembrane region" description="Helical" evidence="6">
    <location>
        <begin position="6"/>
        <end position="28"/>
    </location>
</feature>
<dbReference type="GO" id="GO:0015171">
    <property type="term" value="F:amino acid transmembrane transporter activity"/>
    <property type="evidence" value="ECO:0007669"/>
    <property type="project" value="TreeGrafter"/>
</dbReference>
<accession>A0A1H9T0B8</accession>
<evidence type="ECO:0000256" key="4">
    <source>
        <dbReference type="ARBA" id="ARBA00022989"/>
    </source>
</evidence>
<evidence type="ECO:0000313" key="7">
    <source>
        <dbReference type="EMBL" id="SER90517.1"/>
    </source>
</evidence>
<reference evidence="7 8" key="1">
    <citation type="submission" date="2016-10" db="EMBL/GenBank/DDBJ databases">
        <authorList>
            <person name="de Groot N.N."/>
        </authorList>
    </citation>
    <scope>NUCLEOTIDE SEQUENCE [LARGE SCALE GENOMIC DNA]</scope>
    <source>
        <strain evidence="7 8">DSM 16859</strain>
    </source>
</reference>
<evidence type="ECO:0000256" key="5">
    <source>
        <dbReference type="ARBA" id="ARBA00023136"/>
    </source>
</evidence>
<comment type="subcellular location">
    <subcellularLocation>
        <location evidence="1">Cell membrane</location>
        <topology evidence="1">Multi-pass membrane protein</topology>
    </subcellularLocation>
</comment>
<keyword evidence="2" id="KW-1003">Cell membrane</keyword>
<evidence type="ECO:0000256" key="2">
    <source>
        <dbReference type="ARBA" id="ARBA00022475"/>
    </source>
</evidence>
<evidence type="ECO:0000256" key="3">
    <source>
        <dbReference type="ARBA" id="ARBA00022692"/>
    </source>
</evidence>
<dbReference type="GO" id="GO:0005886">
    <property type="term" value="C:plasma membrane"/>
    <property type="evidence" value="ECO:0007669"/>
    <property type="project" value="UniProtKB-SubCell"/>
</dbReference>
<dbReference type="InterPro" id="IPR001123">
    <property type="entry name" value="LeuE-type"/>
</dbReference>
<keyword evidence="3 6" id="KW-0812">Transmembrane</keyword>